<sequence length="177" mass="20847">MQRRSECIPPGKRRSCVSHFRNDFRVNACLNKVDKYGNQQQAKTWHHAHMKQEIHEKTIGSSVSEKSERKQIAKSFGITVLGRRHSGKSEEFVDEMFTQKQWNDLLPRCDYIVVILPFTPEMRNMFGKIEFKLIKLTAFFINIGRRNRVIQNELVHVLMDKDMRVLDVDVFETEPLP</sequence>
<dbReference type="EMBL" id="CAKKMG010000088">
    <property type="protein sequence ID" value="CAH0292211.1"/>
    <property type="molecule type" value="Genomic_DNA"/>
</dbReference>
<comment type="caution">
    <text evidence="4">The sequence shown here is derived from an EMBL/GenBank/DDBJ whole genome shotgun (WGS) entry which is preliminary data.</text>
</comment>
<gene>
    <name evidence="4" type="primary">ghrB_2</name>
    <name evidence="4" type="ORF">SRABI133_04284</name>
</gene>
<feature type="domain" description="D-isomer specific 2-hydroxyacid dehydrogenase NAD-binding" evidence="3">
    <location>
        <begin position="28"/>
        <end position="177"/>
    </location>
</feature>
<evidence type="ECO:0000313" key="5">
    <source>
        <dbReference type="Proteomes" id="UP000789326"/>
    </source>
</evidence>
<dbReference type="Proteomes" id="UP000789326">
    <property type="component" value="Unassembled WGS sequence"/>
</dbReference>
<dbReference type="GO" id="GO:0030267">
    <property type="term" value="F:glyoxylate reductase (NADPH) activity"/>
    <property type="evidence" value="ECO:0007669"/>
    <property type="project" value="UniProtKB-EC"/>
</dbReference>
<dbReference type="SUPFAM" id="SSF51735">
    <property type="entry name" value="NAD(P)-binding Rossmann-fold domains"/>
    <property type="match status" value="1"/>
</dbReference>
<accession>A0A9W4L9F7</accession>
<evidence type="ECO:0000313" key="4">
    <source>
        <dbReference type="EMBL" id="CAH0292211.1"/>
    </source>
</evidence>
<dbReference type="RefSeq" id="WP_230303551.1">
    <property type="nucleotide sequence ID" value="NZ_CAKKMG010000088.1"/>
</dbReference>
<protein>
    <submittedName>
        <fullName evidence="4">Glyoxylate/hydroxypyruvate reductase B</fullName>
        <ecNumber evidence="4">1.1.1.79</ecNumber>
    </submittedName>
</protein>
<proteinExistence type="predicted"/>
<evidence type="ECO:0000256" key="1">
    <source>
        <dbReference type="ARBA" id="ARBA00023002"/>
    </source>
</evidence>
<dbReference type="InterPro" id="IPR006140">
    <property type="entry name" value="D-isomer_DH_NAD-bd"/>
</dbReference>
<dbReference type="PANTHER" id="PTHR43333">
    <property type="entry name" value="2-HACID_DH_C DOMAIN-CONTAINING PROTEIN"/>
    <property type="match status" value="1"/>
</dbReference>
<dbReference type="GO" id="GO:0051287">
    <property type="term" value="F:NAD binding"/>
    <property type="evidence" value="ECO:0007669"/>
    <property type="project" value="InterPro"/>
</dbReference>
<dbReference type="PANTHER" id="PTHR43333:SF1">
    <property type="entry name" value="D-ISOMER SPECIFIC 2-HYDROXYACID DEHYDROGENASE NAD-BINDING DOMAIN-CONTAINING PROTEIN"/>
    <property type="match status" value="1"/>
</dbReference>
<dbReference type="Pfam" id="PF02826">
    <property type="entry name" value="2-Hacid_dh_C"/>
    <property type="match status" value="1"/>
</dbReference>
<dbReference type="EC" id="1.1.1.79" evidence="4"/>
<evidence type="ECO:0000256" key="2">
    <source>
        <dbReference type="ARBA" id="ARBA00023027"/>
    </source>
</evidence>
<name>A0A9W4L9F7_9BACI</name>
<organism evidence="4 5">
    <name type="scientific">Peribacillus simplex</name>
    <dbReference type="NCBI Taxonomy" id="1478"/>
    <lineage>
        <taxon>Bacteria</taxon>
        <taxon>Bacillati</taxon>
        <taxon>Bacillota</taxon>
        <taxon>Bacilli</taxon>
        <taxon>Bacillales</taxon>
        <taxon>Bacillaceae</taxon>
        <taxon>Peribacillus</taxon>
    </lineage>
</organism>
<keyword evidence="2" id="KW-0520">NAD</keyword>
<dbReference type="InterPro" id="IPR036291">
    <property type="entry name" value="NAD(P)-bd_dom_sf"/>
</dbReference>
<reference evidence="4" key="1">
    <citation type="submission" date="2021-11" db="EMBL/GenBank/DDBJ databases">
        <authorList>
            <person name="Bulgarelli D."/>
        </authorList>
    </citation>
    <scope>NUCLEOTIDE SEQUENCE</scope>
    <source>
        <strain evidence="4">Bi133</strain>
    </source>
</reference>
<evidence type="ECO:0000259" key="3">
    <source>
        <dbReference type="Pfam" id="PF02826"/>
    </source>
</evidence>
<keyword evidence="1 4" id="KW-0560">Oxidoreductase</keyword>
<dbReference type="AlphaFoldDB" id="A0A9W4L9F7"/>
<dbReference type="Gene3D" id="3.40.50.720">
    <property type="entry name" value="NAD(P)-binding Rossmann-like Domain"/>
    <property type="match status" value="1"/>
</dbReference>